<feature type="domain" description="DUF1846" evidence="1">
    <location>
        <begin position="3"/>
        <end position="334"/>
    </location>
</feature>
<dbReference type="EMBL" id="QSHZ01000004">
    <property type="protein sequence ID" value="RHC57633.1"/>
    <property type="molecule type" value="Genomic_DNA"/>
</dbReference>
<dbReference type="InterPro" id="IPR048496">
    <property type="entry name" value="DUF1846_N"/>
</dbReference>
<organism evidence="3 4">
    <name type="scientific">Enterocloster bolteae</name>
    <dbReference type="NCBI Taxonomy" id="208479"/>
    <lineage>
        <taxon>Bacteria</taxon>
        <taxon>Bacillati</taxon>
        <taxon>Bacillota</taxon>
        <taxon>Clostridia</taxon>
        <taxon>Lachnospirales</taxon>
        <taxon>Lachnospiraceae</taxon>
        <taxon>Enterocloster</taxon>
    </lineage>
</organism>
<dbReference type="Gene3D" id="3.10.630.10">
    <property type="entry name" value="dip2346 domain like"/>
    <property type="match status" value="1"/>
</dbReference>
<evidence type="ECO:0000259" key="1">
    <source>
        <dbReference type="Pfam" id="PF08903"/>
    </source>
</evidence>
<proteinExistence type="predicted"/>
<accession>A0A414AZ45</accession>
<dbReference type="Gene3D" id="3.40.140.40">
    <property type="entry name" value="Domain of unknown function (DUF1846), C-terminal subdomain"/>
    <property type="match status" value="1"/>
</dbReference>
<dbReference type="AlphaFoldDB" id="A0A414AZ45"/>
<dbReference type="Pfam" id="PF20921">
    <property type="entry name" value="DUF1846_C"/>
    <property type="match status" value="1"/>
</dbReference>
<dbReference type="Pfam" id="PF08903">
    <property type="entry name" value="DUF1846"/>
    <property type="match status" value="1"/>
</dbReference>
<name>A0A414AZ45_9FIRM</name>
<dbReference type="RefSeq" id="WP_054354197.1">
    <property type="nucleotide sequence ID" value="NZ_CATYQV010000033.1"/>
</dbReference>
<sequence>MKIGFDNEKYLTMQSEHIKQRIGEFGDKLYLEFGGKLFDDYHASRVLPGFAPDSKLRMLLQMADQAEILIAINAADIEKNKVRHDLGITYDEDVLRLIQEFRDKGLYVGSVVITQYSGQSGADQFKTKLEHRDIKVYRHYCIEGYPSNVPLIVSDEGYGKNDYIETTRPLVIITAPGPGSGKMATCLSQLYHENKRGIKAGYAKFETFPIWNLPLKHPVNLAYEAATADLNDVNMIDPYHLEAYGITTVNYNRDVDIFPVLNAIFEGIYGESPYKSPTDMGVNMAGFCIMDDEACCEASKQEIIRRYYHALNRLAKEEGTSDEVYKINLLMNKAKIDSTMRGVIAPCLERAKVSGGPAAAMELNDGTIVTGKTSSLLGASAALLLNAIKVLGDIPHNIHLIAPSAIEPIQTLKTQYMGSKNPRLHTDEVLIALSMSAATDETAKKALAQLPKLRGCQVHTSVMLSDVDIKVFSKLGVQLTSEPVYEHKKLYH</sequence>
<feature type="domain" description="DUF1846" evidence="2">
    <location>
        <begin position="341"/>
        <end position="491"/>
    </location>
</feature>
<evidence type="ECO:0000313" key="3">
    <source>
        <dbReference type="EMBL" id="RHC57633.1"/>
    </source>
</evidence>
<dbReference type="Proteomes" id="UP000283975">
    <property type="component" value="Unassembled WGS sequence"/>
</dbReference>
<reference evidence="3 4" key="1">
    <citation type="submission" date="2018-08" db="EMBL/GenBank/DDBJ databases">
        <title>A genome reference for cultivated species of the human gut microbiota.</title>
        <authorList>
            <person name="Zou Y."/>
            <person name="Xue W."/>
            <person name="Luo G."/>
        </authorList>
    </citation>
    <scope>NUCLEOTIDE SEQUENCE [LARGE SCALE GENOMIC DNA]</scope>
    <source>
        <strain evidence="3 4">AM35-14</strain>
    </source>
</reference>
<dbReference type="InterPro" id="IPR048441">
    <property type="entry name" value="DUF1846_C"/>
</dbReference>
<evidence type="ECO:0000313" key="4">
    <source>
        <dbReference type="Proteomes" id="UP000283975"/>
    </source>
</evidence>
<gene>
    <name evidence="3" type="ORF">DW839_05315</name>
</gene>
<dbReference type="Gene3D" id="1.20.1570.10">
    <property type="entry name" value="dip2346 domain like"/>
    <property type="match status" value="1"/>
</dbReference>
<dbReference type="NCBIfam" id="NF010184">
    <property type="entry name" value="PRK13663.1"/>
    <property type="match status" value="1"/>
</dbReference>
<comment type="caution">
    <text evidence="3">The sequence shown here is derived from an EMBL/GenBank/DDBJ whole genome shotgun (WGS) entry which is preliminary data.</text>
</comment>
<dbReference type="InterPro" id="IPR014999">
    <property type="entry name" value="DUF1846"/>
</dbReference>
<dbReference type="PIRSF" id="PIRSF033132">
    <property type="entry name" value="DUF1846"/>
    <property type="match status" value="1"/>
</dbReference>
<protein>
    <submittedName>
        <fullName evidence="3">DUF1846 family protein</fullName>
    </submittedName>
</protein>
<evidence type="ECO:0000259" key="2">
    <source>
        <dbReference type="Pfam" id="PF20921"/>
    </source>
</evidence>